<protein>
    <submittedName>
        <fullName evidence="3">GNAT family N-acetyltransferase</fullName>
    </submittedName>
</protein>
<gene>
    <name evidence="3" type="ORF">EOD73_03865</name>
</gene>
<evidence type="ECO:0000313" key="3">
    <source>
        <dbReference type="EMBL" id="RVT88150.1"/>
    </source>
</evidence>
<evidence type="ECO:0000259" key="2">
    <source>
        <dbReference type="Pfam" id="PF21926"/>
    </source>
</evidence>
<name>A0A437LRX9_9BURK</name>
<proteinExistence type="predicted"/>
<reference evidence="3 4" key="1">
    <citation type="submission" date="2019-01" db="EMBL/GenBank/DDBJ databases">
        <authorList>
            <person name="Chen W.-M."/>
        </authorList>
    </citation>
    <scope>NUCLEOTIDE SEQUENCE [LARGE SCALE GENOMIC DNA]</scope>
    <source>
        <strain evidence="3 4">CCP-18</strain>
    </source>
</reference>
<dbReference type="Gene3D" id="3.40.630.30">
    <property type="match status" value="1"/>
</dbReference>
<feature type="domain" description="PilZ" evidence="1">
    <location>
        <begin position="321"/>
        <end position="411"/>
    </location>
</feature>
<evidence type="ECO:0000259" key="1">
    <source>
        <dbReference type="Pfam" id="PF07238"/>
    </source>
</evidence>
<sequence>MSPPRRSSLRKQVHTLLRKGLALMPQGQRFALYRRMVDCDPAPDSRLLLKVAETREELEACFKILHDAYVAAGFMKPHPSGLRATIYHALPTTTTLCAKWEGRVVGTISMIRDGVFGFPMQSVFDLSGVRSQTGQIAEISALAVHPDFRKTGGAILFPLMKFMYEYCVRYFDTRHLVIAVNPDRIEMYEALLLFRRLSAQNVDAYDFANGAPAVGATLDLRGVDQRLARVYGGKDDRKNLHDYFIVRDLPNIQWPTRRYRTTNDAVMTPALLDHFFNQRTQALAGLDERKKALLWSIYQLAEYRAVLPMLEGGEVPAMHALRRHARHSMLCPAELRLHGLTEALPAQVVELSLGGFQVRSKTPLRPGAVGDAVVSLGELEESHGRFEVVREVGFDGEQHLLGCRLIEPDAVWRRCVAALESGFTAAEVHAY</sequence>
<dbReference type="Pfam" id="PF21926">
    <property type="entry name" value="FeeM"/>
    <property type="match status" value="1"/>
</dbReference>
<keyword evidence="4" id="KW-1185">Reference proteome</keyword>
<dbReference type="EMBL" id="SACM01000001">
    <property type="protein sequence ID" value="RVT88150.1"/>
    <property type="molecule type" value="Genomic_DNA"/>
</dbReference>
<dbReference type="InterPro" id="IPR016181">
    <property type="entry name" value="Acyl_CoA_acyltransferase"/>
</dbReference>
<accession>A0A437LRX9</accession>
<dbReference type="GO" id="GO:0016740">
    <property type="term" value="F:transferase activity"/>
    <property type="evidence" value="ECO:0007669"/>
    <property type="project" value="UniProtKB-KW"/>
</dbReference>
<dbReference type="AlphaFoldDB" id="A0A437LRX9"/>
<organism evidence="3 4">
    <name type="scientific">Inhella crocodyli</name>
    <dbReference type="NCBI Taxonomy" id="2499851"/>
    <lineage>
        <taxon>Bacteria</taxon>
        <taxon>Pseudomonadati</taxon>
        <taxon>Pseudomonadota</taxon>
        <taxon>Betaproteobacteria</taxon>
        <taxon>Burkholderiales</taxon>
        <taxon>Sphaerotilaceae</taxon>
        <taxon>Inhella</taxon>
    </lineage>
</organism>
<dbReference type="OrthoDB" id="7056823at2"/>
<dbReference type="Proteomes" id="UP000288587">
    <property type="component" value="Unassembled WGS sequence"/>
</dbReference>
<keyword evidence="3" id="KW-0808">Transferase</keyword>
<feature type="domain" description="N-acyl amino acid synthase FeeM catalytic core" evidence="2">
    <location>
        <begin position="60"/>
        <end position="219"/>
    </location>
</feature>
<dbReference type="Pfam" id="PF07238">
    <property type="entry name" value="PilZ"/>
    <property type="match status" value="1"/>
</dbReference>
<dbReference type="RefSeq" id="WP_127681021.1">
    <property type="nucleotide sequence ID" value="NZ_SACM01000001.1"/>
</dbReference>
<dbReference type="GO" id="GO:0035438">
    <property type="term" value="F:cyclic-di-GMP binding"/>
    <property type="evidence" value="ECO:0007669"/>
    <property type="project" value="InterPro"/>
</dbReference>
<dbReference type="InterPro" id="IPR009875">
    <property type="entry name" value="PilZ_domain"/>
</dbReference>
<comment type="caution">
    <text evidence="3">The sequence shown here is derived from an EMBL/GenBank/DDBJ whole genome shotgun (WGS) entry which is preliminary data.</text>
</comment>
<dbReference type="SUPFAM" id="SSF55729">
    <property type="entry name" value="Acyl-CoA N-acyltransferases (Nat)"/>
    <property type="match status" value="1"/>
</dbReference>
<dbReference type="InterPro" id="IPR054597">
    <property type="entry name" value="FeeM_cat"/>
</dbReference>
<evidence type="ECO:0000313" key="4">
    <source>
        <dbReference type="Proteomes" id="UP000288587"/>
    </source>
</evidence>